<comment type="caution">
    <text evidence="1">The sequence shown here is derived from an EMBL/GenBank/DDBJ whole genome shotgun (WGS) entry which is preliminary data.</text>
</comment>
<dbReference type="InterPro" id="IPR025048">
    <property type="entry name" value="DUF3987"/>
</dbReference>
<keyword evidence="2" id="KW-1185">Reference proteome</keyword>
<dbReference type="Proteomes" id="UP001595386">
    <property type="component" value="Unassembled WGS sequence"/>
</dbReference>
<accession>A0ABV7B6W4</accession>
<dbReference type="Pfam" id="PF13148">
    <property type="entry name" value="DUF3987"/>
    <property type="match status" value="1"/>
</dbReference>
<organism evidence="1 2">
    <name type="scientific">Halomonas tibetensis</name>
    <dbReference type="NCBI Taxonomy" id="2259590"/>
    <lineage>
        <taxon>Bacteria</taxon>
        <taxon>Pseudomonadati</taxon>
        <taxon>Pseudomonadota</taxon>
        <taxon>Gammaproteobacteria</taxon>
        <taxon>Oceanospirillales</taxon>
        <taxon>Halomonadaceae</taxon>
        <taxon>Halomonas</taxon>
    </lineage>
</organism>
<reference evidence="2" key="1">
    <citation type="journal article" date="2019" name="Int. J. Syst. Evol. Microbiol.">
        <title>The Global Catalogue of Microorganisms (GCM) 10K type strain sequencing project: providing services to taxonomists for standard genome sequencing and annotation.</title>
        <authorList>
            <consortium name="The Broad Institute Genomics Platform"/>
            <consortium name="The Broad Institute Genome Sequencing Center for Infectious Disease"/>
            <person name="Wu L."/>
            <person name="Ma J."/>
        </authorList>
    </citation>
    <scope>NUCLEOTIDE SEQUENCE [LARGE SCALE GENOMIC DNA]</scope>
    <source>
        <strain evidence="2">KCTC 52660</strain>
    </source>
</reference>
<evidence type="ECO:0000313" key="1">
    <source>
        <dbReference type="EMBL" id="MFC2993202.1"/>
    </source>
</evidence>
<name>A0ABV7B6W4_9GAMM</name>
<dbReference type="EMBL" id="JBHRSQ010000020">
    <property type="protein sequence ID" value="MFC2993202.1"/>
    <property type="molecule type" value="Genomic_DNA"/>
</dbReference>
<evidence type="ECO:0000313" key="2">
    <source>
        <dbReference type="Proteomes" id="UP001595386"/>
    </source>
</evidence>
<dbReference type="RefSeq" id="WP_379760607.1">
    <property type="nucleotide sequence ID" value="NZ_JBHRSQ010000020.1"/>
</dbReference>
<protein>
    <submittedName>
        <fullName evidence="1">YfjI family protein</fullName>
    </submittedName>
</protein>
<proteinExistence type="predicted"/>
<gene>
    <name evidence="1" type="ORF">ACFODV_14345</name>
</gene>
<sequence length="481" mass="54590">MYNTLNVLPPIGVSIPYLGNTGVLQERISQVIEATKAPVPMIVQGGLAAMSFLLQDLVDVEKPNGQVVPPSQFFVIVAKSGERKTTVDGLFFGYLNDLETEYEAQYDKEMAEHELKMSLWVMMKKKLLKDITYNGEEDIHALYEHEKNKPVHPARAGIRTLTDTTTEAALDLFYRESVRSAILHSNEGEEVLSGPAARKLSMWNSLWSAEPIRVDRKTSNSFVVNPRMTLYIQAQPSVMQRFVTKGGGNARGIGFCSRTQISYPLTTQGTRIVEPIEKIPHAGYDQLIKELFDRNIQASRDPDFQRTKISFSLLAQERWFVIANAIEWEICQNGRFADFGDHASKLADNIARVAVLLHCAGNGIQGEVSLETLEDAIQLCFWFSNEFLRLFQSPSEELRDYYSLLNWLNQKRQEGFRYLKKNHVRKYCPNSLRDSGKLNIILNILLNNGEIRMGVIDKKSIIDLYPNYLDDMPLLASVLQS</sequence>